<protein>
    <submittedName>
        <fullName evidence="1">Uncharacterized protein conserved in bacteria</fullName>
    </submittedName>
</protein>
<evidence type="ECO:0000313" key="2">
    <source>
        <dbReference type="Proteomes" id="UP000254343"/>
    </source>
</evidence>
<dbReference type="InterPro" id="IPR012441">
    <property type="entry name" value="DUF1643"/>
</dbReference>
<accession>A0A380W4Q3</accession>
<proteinExistence type="predicted"/>
<dbReference type="Pfam" id="PF07799">
    <property type="entry name" value="DUF1643"/>
    <property type="match status" value="1"/>
</dbReference>
<organism evidence="1 2">
    <name type="scientific">Afipia felis</name>
    <name type="common">Cat scratch disease bacillus</name>
    <dbReference type="NCBI Taxonomy" id="1035"/>
    <lineage>
        <taxon>Bacteria</taxon>
        <taxon>Pseudomonadati</taxon>
        <taxon>Pseudomonadota</taxon>
        <taxon>Alphaproteobacteria</taxon>
        <taxon>Hyphomicrobiales</taxon>
        <taxon>Nitrobacteraceae</taxon>
        <taxon>Afipia</taxon>
    </lineage>
</organism>
<dbReference type="EMBL" id="UIGB01000001">
    <property type="protein sequence ID" value="SUU83892.1"/>
    <property type="molecule type" value="Genomic_DNA"/>
</dbReference>
<name>A0A380W4Q3_AFIFE</name>
<sequence length="182" mass="20956">MESKHHDPGGKRRMRLPDGVKGDAEYFGARRQYRLWLSREWGQPTDPYALWIGMNPSTADAYANDPTVAREMKFTNDALSFKRYFKVNILDYRATKPRDLALLEEPARSERNLPVIIKLAANAARIIVCHGDLHRSFQTFATETVRCLESEGHELWCLGRTLRNAAPRHPLYVKSNSPLVRF</sequence>
<evidence type="ECO:0000313" key="1">
    <source>
        <dbReference type="EMBL" id="SUU83892.1"/>
    </source>
</evidence>
<dbReference type="AlphaFoldDB" id="A0A380W4Q3"/>
<gene>
    <name evidence="1" type="ORF">NCTC12722_01071</name>
</gene>
<dbReference type="Proteomes" id="UP000254343">
    <property type="component" value="Unassembled WGS sequence"/>
</dbReference>
<reference evidence="1 2" key="1">
    <citation type="submission" date="2018-06" db="EMBL/GenBank/DDBJ databases">
        <authorList>
            <consortium name="Pathogen Informatics"/>
            <person name="Doyle S."/>
        </authorList>
    </citation>
    <scope>NUCLEOTIDE SEQUENCE [LARGE SCALE GENOMIC DNA]</scope>
    <source>
        <strain evidence="1 2">NCTC12722</strain>
    </source>
</reference>